<evidence type="ECO:0000313" key="6">
    <source>
        <dbReference type="Proteomes" id="UP000001551"/>
    </source>
</evidence>
<keyword evidence="1" id="KW-0479">Metal-binding</keyword>
<evidence type="ECO:0000259" key="4">
    <source>
        <dbReference type="PROSITE" id="PS51379"/>
    </source>
</evidence>
<name>E6U786_ETHHY</name>
<dbReference type="Pfam" id="PF12800">
    <property type="entry name" value="Fer4_4"/>
    <property type="match status" value="1"/>
</dbReference>
<dbReference type="PROSITE" id="PS00198">
    <property type="entry name" value="4FE4S_FER_1"/>
    <property type="match status" value="2"/>
</dbReference>
<dbReference type="Gene3D" id="3.30.70.20">
    <property type="match status" value="1"/>
</dbReference>
<dbReference type="PANTHER" id="PTHR43122:SF2">
    <property type="entry name" value="FERREDOXIN SUBUNIT OF PYRUVATE:FLAVODOXIN OXIDOREDUCTASE"/>
    <property type="match status" value="1"/>
</dbReference>
<keyword evidence="3" id="KW-0411">Iron-sulfur</keyword>
<dbReference type="SUPFAM" id="SSF54862">
    <property type="entry name" value="4Fe-4S ferredoxins"/>
    <property type="match status" value="1"/>
</dbReference>
<dbReference type="HOGENOM" id="CLU_139698_5_3_9"/>
<dbReference type="eggNOG" id="COG1146">
    <property type="taxonomic scope" value="Bacteria"/>
</dbReference>
<sequence length="68" mass="7182">MPRIIVDEERCKGCGLCATACPKGIVALSSETLNSKGYHPAHVAEMTLCIGCAMCALMCPDVAIVVER</sequence>
<reference evidence="5 6" key="1">
    <citation type="submission" date="2010-12" db="EMBL/GenBank/DDBJ databases">
        <title>Complete sequence of Ethanoligenens harbinense YUAN-3.</title>
        <authorList>
            <person name="Lucas S."/>
            <person name="Copeland A."/>
            <person name="Lapidus A."/>
            <person name="Cheng J.-F."/>
            <person name="Bruce D."/>
            <person name="Goodwin L."/>
            <person name="Pitluck S."/>
            <person name="Chertkov O."/>
            <person name="Misra M."/>
            <person name="Detter J.C."/>
            <person name="Han C."/>
            <person name="Tapia R."/>
            <person name="Land M."/>
            <person name="Hauser L."/>
            <person name="Jeffries C."/>
            <person name="Kyrpides N."/>
            <person name="Ivanova N."/>
            <person name="Mikhailova N."/>
            <person name="Wang A."/>
            <person name="Mouttaki H."/>
            <person name="He Z."/>
            <person name="Zhou J."/>
            <person name="Hemme C.L."/>
            <person name="Woyke T."/>
        </authorList>
    </citation>
    <scope>NUCLEOTIDE SEQUENCE [LARGE SCALE GENOMIC DNA]</scope>
    <source>
        <strain evidence="6">DSM 18485 / JCM 12961 / CGMCC 1.5033 / YUAN-3</strain>
    </source>
</reference>
<dbReference type="STRING" id="663278.Ethha_0234"/>
<keyword evidence="6" id="KW-1185">Reference proteome</keyword>
<accession>E6U786</accession>
<dbReference type="RefSeq" id="WP_013484202.1">
    <property type="nucleotide sequence ID" value="NC_014828.1"/>
</dbReference>
<feature type="domain" description="4Fe-4S ferredoxin-type" evidence="4">
    <location>
        <begin position="2"/>
        <end position="31"/>
    </location>
</feature>
<gene>
    <name evidence="5" type="ordered locus">Ethha_0234</name>
</gene>
<evidence type="ECO:0000256" key="3">
    <source>
        <dbReference type="ARBA" id="ARBA00023014"/>
    </source>
</evidence>
<dbReference type="AlphaFoldDB" id="E6U786"/>
<evidence type="ECO:0000313" key="5">
    <source>
        <dbReference type="EMBL" id="ADU25821.1"/>
    </source>
</evidence>
<dbReference type="KEGG" id="eha:Ethha_0234"/>
<keyword evidence="2" id="KW-0408">Iron</keyword>
<dbReference type="Proteomes" id="UP000001551">
    <property type="component" value="Chromosome"/>
</dbReference>
<dbReference type="PROSITE" id="PS51379">
    <property type="entry name" value="4FE4S_FER_2"/>
    <property type="match status" value="2"/>
</dbReference>
<proteinExistence type="predicted"/>
<dbReference type="GO" id="GO:0046872">
    <property type="term" value="F:metal ion binding"/>
    <property type="evidence" value="ECO:0007669"/>
    <property type="project" value="UniProtKB-KW"/>
</dbReference>
<dbReference type="InterPro" id="IPR017900">
    <property type="entry name" value="4Fe4S_Fe_S_CS"/>
</dbReference>
<protein>
    <submittedName>
        <fullName evidence="5">2-oxoglutarate ferredoxin oxidoreductase, delta subunit</fullName>
    </submittedName>
</protein>
<dbReference type="InterPro" id="IPR017896">
    <property type="entry name" value="4Fe4S_Fe-S-bd"/>
</dbReference>
<dbReference type="GO" id="GO:0051536">
    <property type="term" value="F:iron-sulfur cluster binding"/>
    <property type="evidence" value="ECO:0007669"/>
    <property type="project" value="UniProtKB-KW"/>
</dbReference>
<dbReference type="PANTHER" id="PTHR43122">
    <property type="entry name" value="FERREDOXIN SUBUNIT OF PYRUVATE:FLAVODOXIN OXIDOREDUCTASE-RELATED"/>
    <property type="match status" value="1"/>
</dbReference>
<feature type="domain" description="4Fe-4S ferredoxin-type" evidence="4">
    <location>
        <begin position="39"/>
        <end position="68"/>
    </location>
</feature>
<organism evidence="5 6">
    <name type="scientific">Ethanoligenens harbinense (strain DSM 18485 / JCM 12961 / CGMCC 1.5033 / YUAN-3)</name>
    <dbReference type="NCBI Taxonomy" id="663278"/>
    <lineage>
        <taxon>Bacteria</taxon>
        <taxon>Bacillati</taxon>
        <taxon>Bacillota</taxon>
        <taxon>Clostridia</taxon>
        <taxon>Eubacteriales</taxon>
        <taxon>Oscillospiraceae</taxon>
        <taxon>Ethanoligenens</taxon>
    </lineage>
</organism>
<evidence type="ECO:0000256" key="2">
    <source>
        <dbReference type="ARBA" id="ARBA00023004"/>
    </source>
</evidence>
<evidence type="ECO:0000256" key="1">
    <source>
        <dbReference type="ARBA" id="ARBA00022723"/>
    </source>
</evidence>
<dbReference type="Pfam" id="PF00037">
    <property type="entry name" value="Fer4"/>
    <property type="match status" value="1"/>
</dbReference>
<dbReference type="EMBL" id="CP002400">
    <property type="protein sequence ID" value="ADU25821.1"/>
    <property type="molecule type" value="Genomic_DNA"/>
</dbReference>